<sequence>MLNKDTPIPLYYQLKEKLTEAIMNGSWPVGTMIPSERELSEKYGISRMTVRQALGEMVKEGLLVRKKGKGSFVAEPKINQELIRLTSFSEDMRSRGLTPDSRVKSVYLQEASPAIQNYLSLKADAQVIVVERIRLANEQPMAFETSHLPIARFPDLKHHVLDAKSLYNLLEEHYHVTIKYARQTLEASLSDAVVSKILEIPHASPVLLITRVTYDSENRPFEYVKSIYRGDRYKFIVELER</sequence>
<dbReference type="Pfam" id="PF07702">
    <property type="entry name" value="UTRA"/>
    <property type="match status" value="1"/>
</dbReference>
<evidence type="ECO:0000259" key="4">
    <source>
        <dbReference type="PROSITE" id="PS50949"/>
    </source>
</evidence>
<dbReference type="PANTHER" id="PTHR44846">
    <property type="entry name" value="MANNOSYL-D-GLYCERATE TRANSPORT/METABOLISM SYSTEM REPRESSOR MNGR-RELATED"/>
    <property type="match status" value="1"/>
</dbReference>
<evidence type="ECO:0000256" key="1">
    <source>
        <dbReference type="ARBA" id="ARBA00023015"/>
    </source>
</evidence>
<dbReference type="GO" id="GO:0003700">
    <property type="term" value="F:DNA-binding transcription factor activity"/>
    <property type="evidence" value="ECO:0007669"/>
    <property type="project" value="InterPro"/>
</dbReference>
<dbReference type="GO" id="GO:0003677">
    <property type="term" value="F:DNA binding"/>
    <property type="evidence" value="ECO:0007669"/>
    <property type="project" value="UniProtKB-KW"/>
</dbReference>
<dbReference type="SUPFAM" id="SSF46785">
    <property type="entry name" value="Winged helix' DNA-binding domain"/>
    <property type="match status" value="1"/>
</dbReference>
<dbReference type="PANTHER" id="PTHR44846:SF1">
    <property type="entry name" value="MANNOSYL-D-GLYCERATE TRANSPORT_METABOLISM SYSTEM REPRESSOR MNGR-RELATED"/>
    <property type="match status" value="1"/>
</dbReference>
<organism evidence="5 6">
    <name type="scientific">Candidatus Carbonibacillus altaicus</name>
    <dbReference type="NCBI Taxonomy" id="2163959"/>
    <lineage>
        <taxon>Bacteria</taxon>
        <taxon>Bacillati</taxon>
        <taxon>Bacillota</taxon>
        <taxon>Bacilli</taxon>
        <taxon>Bacillales</taxon>
        <taxon>Candidatus Carbonibacillus</taxon>
    </lineage>
</organism>
<dbReference type="InterPro" id="IPR011663">
    <property type="entry name" value="UTRA"/>
</dbReference>
<dbReference type="InterPro" id="IPR028978">
    <property type="entry name" value="Chorismate_lyase_/UTRA_dom_sf"/>
</dbReference>
<dbReference type="PROSITE" id="PS50949">
    <property type="entry name" value="HTH_GNTR"/>
    <property type="match status" value="1"/>
</dbReference>
<dbReference type="AlphaFoldDB" id="A0A2R6Y1T5"/>
<dbReference type="SMART" id="SM00345">
    <property type="entry name" value="HTH_GNTR"/>
    <property type="match status" value="1"/>
</dbReference>
<dbReference type="Gene3D" id="3.40.1410.10">
    <property type="entry name" value="Chorismate lyase-like"/>
    <property type="match status" value="1"/>
</dbReference>
<keyword evidence="3" id="KW-0804">Transcription</keyword>
<dbReference type="InterPro" id="IPR050679">
    <property type="entry name" value="Bact_HTH_transcr_reg"/>
</dbReference>
<evidence type="ECO:0000313" key="5">
    <source>
        <dbReference type="EMBL" id="PTQ56648.1"/>
    </source>
</evidence>
<evidence type="ECO:0000256" key="3">
    <source>
        <dbReference type="ARBA" id="ARBA00023163"/>
    </source>
</evidence>
<dbReference type="SMART" id="SM00866">
    <property type="entry name" value="UTRA"/>
    <property type="match status" value="1"/>
</dbReference>
<dbReference type="Proteomes" id="UP000244338">
    <property type="component" value="Unassembled WGS sequence"/>
</dbReference>
<reference evidence="6" key="1">
    <citation type="journal article" date="2018" name="Sci. Rep.">
        <title>Lignite coal burning seam in the remote Altai Mountains harbors a hydrogen-driven thermophilic microbial community.</title>
        <authorList>
            <person name="Kadnikov V.V."/>
            <person name="Mardanov A.V."/>
            <person name="Ivasenko D.A."/>
            <person name="Antsiferov D.V."/>
            <person name="Beletsky A.V."/>
            <person name="Karnachuk O.V."/>
            <person name="Ravin N.V."/>
        </authorList>
    </citation>
    <scope>NUCLEOTIDE SEQUENCE [LARGE SCALE GENOMIC DNA]</scope>
</reference>
<gene>
    <name evidence="5" type="ORF">BSOLF_2798</name>
</gene>
<evidence type="ECO:0000313" key="6">
    <source>
        <dbReference type="Proteomes" id="UP000244338"/>
    </source>
</evidence>
<dbReference type="InterPro" id="IPR036388">
    <property type="entry name" value="WH-like_DNA-bd_sf"/>
</dbReference>
<feature type="domain" description="HTH gntR-type" evidence="4">
    <location>
        <begin position="8"/>
        <end position="76"/>
    </location>
</feature>
<accession>A0A2R6Y1T5</accession>
<dbReference type="SUPFAM" id="SSF64288">
    <property type="entry name" value="Chorismate lyase-like"/>
    <property type="match status" value="1"/>
</dbReference>
<dbReference type="GO" id="GO:0045892">
    <property type="term" value="P:negative regulation of DNA-templated transcription"/>
    <property type="evidence" value="ECO:0007669"/>
    <property type="project" value="TreeGrafter"/>
</dbReference>
<keyword evidence="1" id="KW-0805">Transcription regulation</keyword>
<proteinExistence type="predicted"/>
<dbReference type="InterPro" id="IPR000524">
    <property type="entry name" value="Tscrpt_reg_HTH_GntR"/>
</dbReference>
<name>A0A2R6Y1T5_9BACL</name>
<dbReference type="FunFam" id="1.10.10.10:FF:000079">
    <property type="entry name" value="GntR family transcriptional regulator"/>
    <property type="match status" value="1"/>
</dbReference>
<dbReference type="EMBL" id="PEBX01000022">
    <property type="protein sequence ID" value="PTQ56648.1"/>
    <property type="molecule type" value="Genomic_DNA"/>
</dbReference>
<dbReference type="InterPro" id="IPR036390">
    <property type="entry name" value="WH_DNA-bd_sf"/>
</dbReference>
<comment type="caution">
    <text evidence="5">The sequence shown here is derived from an EMBL/GenBank/DDBJ whole genome shotgun (WGS) entry which is preliminary data.</text>
</comment>
<keyword evidence="2" id="KW-0238">DNA-binding</keyword>
<dbReference type="Gene3D" id="1.10.10.10">
    <property type="entry name" value="Winged helix-like DNA-binding domain superfamily/Winged helix DNA-binding domain"/>
    <property type="match status" value="1"/>
</dbReference>
<protein>
    <submittedName>
        <fullName evidence="5">Putative transcriptional regulator of N-Acetylglucosamine utilization, GntR family</fullName>
    </submittedName>
</protein>
<dbReference type="PRINTS" id="PR00035">
    <property type="entry name" value="HTHGNTR"/>
</dbReference>
<evidence type="ECO:0000256" key="2">
    <source>
        <dbReference type="ARBA" id="ARBA00023125"/>
    </source>
</evidence>
<dbReference type="Pfam" id="PF00392">
    <property type="entry name" value="GntR"/>
    <property type="match status" value="1"/>
</dbReference>
<dbReference type="CDD" id="cd07377">
    <property type="entry name" value="WHTH_GntR"/>
    <property type="match status" value="1"/>
</dbReference>